<dbReference type="InterPro" id="IPR007460">
    <property type="entry name" value="BrnT_toxin"/>
</dbReference>
<gene>
    <name evidence="1" type="ORF">COW80_00680</name>
</gene>
<sequence>MVSLPKLIIFDWNKGNLDKSYLKHGITQRQAEEAYLDEKLILIEDIKHSQKEKRHIVIGKDNERKILFTVFTKRGRKIRIISARVANKKERRTYEKI</sequence>
<dbReference type="Gene3D" id="3.10.450.530">
    <property type="entry name" value="Ribonuclease toxin, BrnT, of type II toxin-antitoxin system"/>
    <property type="match status" value="1"/>
</dbReference>
<evidence type="ECO:0000313" key="1">
    <source>
        <dbReference type="EMBL" id="PIP88365.1"/>
    </source>
</evidence>
<accession>A0A2H0E1Q8</accession>
<dbReference type="AlphaFoldDB" id="A0A2H0E1Q8"/>
<evidence type="ECO:0008006" key="3">
    <source>
        <dbReference type="Google" id="ProtNLM"/>
    </source>
</evidence>
<protein>
    <recommendedName>
        <fullName evidence="3">BrnT family toxin</fullName>
    </recommendedName>
</protein>
<comment type="caution">
    <text evidence="1">The sequence shown here is derived from an EMBL/GenBank/DDBJ whole genome shotgun (WGS) entry which is preliminary data.</text>
</comment>
<evidence type="ECO:0000313" key="2">
    <source>
        <dbReference type="Proteomes" id="UP000229981"/>
    </source>
</evidence>
<dbReference type="Pfam" id="PF04365">
    <property type="entry name" value="BrnT_toxin"/>
    <property type="match status" value="1"/>
</dbReference>
<dbReference type="InterPro" id="IPR038573">
    <property type="entry name" value="BrnT_sf"/>
</dbReference>
<reference evidence="1 2" key="1">
    <citation type="submission" date="2017-09" db="EMBL/GenBank/DDBJ databases">
        <title>Depth-based differentiation of microbial function through sediment-hosted aquifers and enrichment of novel symbionts in the deep terrestrial subsurface.</title>
        <authorList>
            <person name="Probst A.J."/>
            <person name="Ladd B."/>
            <person name="Jarett J.K."/>
            <person name="Geller-Mcgrath D.E."/>
            <person name="Sieber C.M."/>
            <person name="Emerson J.B."/>
            <person name="Anantharaman K."/>
            <person name="Thomas B.C."/>
            <person name="Malmstrom R."/>
            <person name="Stieglmeier M."/>
            <person name="Klingl A."/>
            <person name="Woyke T."/>
            <person name="Ryan C.M."/>
            <person name="Banfield J.F."/>
        </authorList>
    </citation>
    <scope>NUCLEOTIDE SEQUENCE [LARGE SCALE GENOMIC DNA]</scope>
    <source>
        <strain evidence="1">CG22_combo_CG10-13_8_21_14_all_01_47_9</strain>
    </source>
</reference>
<dbReference type="EMBL" id="PCTU01000017">
    <property type="protein sequence ID" value="PIP88365.1"/>
    <property type="molecule type" value="Genomic_DNA"/>
</dbReference>
<dbReference type="Proteomes" id="UP000229981">
    <property type="component" value="Unassembled WGS sequence"/>
</dbReference>
<proteinExistence type="predicted"/>
<name>A0A2H0E1Q8_9BACT</name>
<organism evidence="1 2">
    <name type="scientific">Candidatus Beckwithbacteria bacterium CG22_combo_CG10-13_8_21_14_all_01_47_9</name>
    <dbReference type="NCBI Taxonomy" id="1974496"/>
    <lineage>
        <taxon>Bacteria</taxon>
        <taxon>Candidatus Beckwithiibacteriota</taxon>
    </lineage>
</organism>